<proteinExistence type="predicted"/>
<feature type="transmembrane region" description="Helical" evidence="1">
    <location>
        <begin position="158"/>
        <end position="178"/>
    </location>
</feature>
<dbReference type="AlphaFoldDB" id="A0A931B0R4"/>
<comment type="caution">
    <text evidence="2">The sequence shown here is derived from an EMBL/GenBank/DDBJ whole genome shotgun (WGS) entry which is preliminary data.</text>
</comment>
<evidence type="ECO:0000313" key="2">
    <source>
        <dbReference type="EMBL" id="MBF9067042.1"/>
    </source>
</evidence>
<keyword evidence="3" id="KW-1185">Reference proteome</keyword>
<keyword evidence="1" id="KW-0812">Transmembrane</keyword>
<evidence type="ECO:0000313" key="3">
    <source>
        <dbReference type="Proteomes" id="UP000657385"/>
    </source>
</evidence>
<evidence type="ECO:0000256" key="1">
    <source>
        <dbReference type="SAM" id="Phobius"/>
    </source>
</evidence>
<feature type="transmembrane region" description="Helical" evidence="1">
    <location>
        <begin position="306"/>
        <end position="324"/>
    </location>
</feature>
<dbReference type="Proteomes" id="UP000657385">
    <property type="component" value="Unassembled WGS sequence"/>
</dbReference>
<keyword evidence="1" id="KW-0472">Membrane</keyword>
<reference evidence="2" key="1">
    <citation type="submission" date="2020-11" db="EMBL/GenBank/DDBJ databases">
        <title>Isolation and identification of active actinomycetes.</title>
        <authorList>
            <person name="Yu B."/>
        </authorList>
    </citation>
    <scope>NUCLEOTIDE SEQUENCE</scope>
    <source>
        <strain evidence="2">NEAU-YB345</strain>
    </source>
</reference>
<protein>
    <submittedName>
        <fullName evidence="2">ABC transporter permease subunit</fullName>
    </submittedName>
</protein>
<feature type="transmembrane region" description="Helical" evidence="1">
    <location>
        <begin position="67"/>
        <end position="89"/>
    </location>
</feature>
<organism evidence="2 3">
    <name type="scientific">Streptacidiphilus fuscans</name>
    <dbReference type="NCBI Taxonomy" id="2789292"/>
    <lineage>
        <taxon>Bacteria</taxon>
        <taxon>Bacillati</taxon>
        <taxon>Actinomycetota</taxon>
        <taxon>Actinomycetes</taxon>
        <taxon>Kitasatosporales</taxon>
        <taxon>Streptomycetaceae</taxon>
        <taxon>Streptacidiphilus</taxon>
    </lineage>
</organism>
<name>A0A931B0R4_9ACTN</name>
<sequence>MIWMTWRQFRTPALLGAATLALLAVYTVVLGLQIRHTYTTDAALCAAGSCAGVMSEFTSQYNLQVDVLGGVLIAVPAVVAMFWGVPLITRELESGTHRLVWNQTVTRGRWLAVKLGFVGLATVAFTGGYSLLLTWAAGPIDAVNDDRFSPLVFDARNIVPLAYGVFAFVLGTTFGLFIRRTVPAMAAALVAFVLVQGLIPTVVRPNYVTPVSRTVALTRTEVSQLSFFGAYGAVGGVSVPGGPWIVSTSDVLDSSGKDVGHTAWWSYCVNTVSPAQLPDCIAKEDAHVSVTLQPASRYWPFQWYESALFTALAAILAGLCFWRIRRRLT</sequence>
<gene>
    <name evidence="2" type="ORF">I2501_03180</name>
</gene>
<keyword evidence="1" id="KW-1133">Transmembrane helix</keyword>
<feature type="transmembrane region" description="Helical" evidence="1">
    <location>
        <begin position="110"/>
        <end position="138"/>
    </location>
</feature>
<dbReference type="EMBL" id="JADPRT010000001">
    <property type="protein sequence ID" value="MBF9067042.1"/>
    <property type="molecule type" value="Genomic_DNA"/>
</dbReference>
<accession>A0A931B0R4</accession>